<dbReference type="InParanoid" id="A0A667YW39"/>
<proteinExistence type="inferred from homology"/>
<name>A0A667YW39_9TELE</name>
<evidence type="ECO:0000313" key="9">
    <source>
        <dbReference type="Proteomes" id="UP000472263"/>
    </source>
</evidence>
<reference evidence="8" key="3">
    <citation type="submission" date="2025-09" db="UniProtKB">
        <authorList>
            <consortium name="Ensembl"/>
        </authorList>
    </citation>
    <scope>IDENTIFICATION</scope>
</reference>
<evidence type="ECO:0000256" key="5">
    <source>
        <dbReference type="ARBA" id="ARBA00022989"/>
    </source>
</evidence>
<feature type="transmembrane region" description="Helical" evidence="7">
    <location>
        <begin position="12"/>
        <end position="31"/>
    </location>
</feature>
<evidence type="ECO:0000313" key="8">
    <source>
        <dbReference type="Ensembl" id="ENSMMDP00005030643.1"/>
    </source>
</evidence>
<reference evidence="8" key="2">
    <citation type="submission" date="2025-08" db="UniProtKB">
        <authorList>
            <consortium name="Ensembl"/>
        </authorList>
    </citation>
    <scope>IDENTIFICATION</scope>
</reference>
<dbReference type="CTD" id="389668"/>
<dbReference type="GeneID" id="115378873"/>
<sequence length="386" mass="44156">MLQSDFGYTKLRWLLTILGLLLYVVDIGTDVGLALQYLLDKQFVWAGLTLVFVLAGLVTTQIFSYAWYWDDMNNVLVNPEGNPTVLGISKCGLAAVHLFGMGIFSRYYHLLKKGYHVIWPAKSSYTVEQTRDAHQNLFVLATDLSMLKLFETFMEGVPQLLLQLYIILGHDNSSILQCVCMAFSFFNIAWSLVDFRRCLRRSLPSLREMPSGLPTAVYLLYKLFTITPHILSYTLLLVLSTYTSVALAFLWLLGTTWAHLIQTNFCSCRGLEWLYRAVIGVILTFTFFNIKGQDTKVVMSIYYFFYSLINFMAPILLALLKPETQTTTYLLPVAFVIFAGTVLGLVFLMVYYICLHPRGKWREADEVDGLEKEPETMLRIKSFLQP</sequence>
<dbReference type="RefSeq" id="XP_029935274.1">
    <property type="nucleotide sequence ID" value="XM_030079414.1"/>
</dbReference>
<comment type="subcellular location">
    <subcellularLocation>
        <location evidence="1">Cell membrane</location>
        <topology evidence="1">Multi-pass membrane protein</topology>
    </subcellularLocation>
    <subcellularLocation>
        <location evidence="7">Membrane</location>
        <topology evidence="7">Multi-pass membrane protein</topology>
    </subcellularLocation>
</comment>
<protein>
    <recommendedName>
        <fullName evidence="7">XK-related protein</fullName>
    </recommendedName>
</protein>
<evidence type="ECO:0000256" key="6">
    <source>
        <dbReference type="ARBA" id="ARBA00023136"/>
    </source>
</evidence>
<dbReference type="Pfam" id="PF09815">
    <property type="entry name" value="XK-related"/>
    <property type="match status" value="1"/>
</dbReference>
<keyword evidence="9" id="KW-1185">Reference proteome</keyword>
<dbReference type="PANTHER" id="PTHR16024">
    <property type="entry name" value="XK-RELATED PROTEIN"/>
    <property type="match status" value="1"/>
</dbReference>
<dbReference type="PANTHER" id="PTHR16024:SF13">
    <property type="entry name" value="XK-RELATED PROTEIN 9"/>
    <property type="match status" value="1"/>
</dbReference>
<feature type="transmembrane region" description="Helical" evidence="7">
    <location>
        <begin position="332"/>
        <end position="354"/>
    </location>
</feature>
<evidence type="ECO:0000256" key="3">
    <source>
        <dbReference type="ARBA" id="ARBA00022475"/>
    </source>
</evidence>
<feature type="transmembrane region" description="Helical" evidence="7">
    <location>
        <begin position="273"/>
        <end position="290"/>
    </location>
</feature>
<feature type="transmembrane region" description="Helical" evidence="7">
    <location>
        <begin position="302"/>
        <end position="320"/>
    </location>
</feature>
<evidence type="ECO:0000256" key="2">
    <source>
        <dbReference type="ARBA" id="ARBA00008789"/>
    </source>
</evidence>
<feature type="transmembrane region" description="Helical" evidence="7">
    <location>
        <begin position="43"/>
        <end position="67"/>
    </location>
</feature>
<evidence type="ECO:0000256" key="4">
    <source>
        <dbReference type="ARBA" id="ARBA00022692"/>
    </source>
</evidence>
<keyword evidence="5 7" id="KW-1133">Transmembrane helix</keyword>
<accession>A0A667YW39</accession>
<gene>
    <name evidence="8" type="primary">XKR9</name>
    <name evidence="8" type="synonym">xkr9</name>
</gene>
<dbReference type="Ensembl" id="ENSMMDT00005031348.1">
    <property type="protein sequence ID" value="ENSMMDP00005030643.1"/>
    <property type="gene ID" value="ENSMMDG00005014499.1"/>
</dbReference>
<comment type="similarity">
    <text evidence="2 7">Belongs to the XK family.</text>
</comment>
<dbReference type="GeneTree" id="ENSGT01140000282565"/>
<feature type="transmembrane region" description="Helical" evidence="7">
    <location>
        <begin position="230"/>
        <end position="253"/>
    </location>
</feature>
<feature type="transmembrane region" description="Helical" evidence="7">
    <location>
        <begin position="87"/>
        <end position="108"/>
    </location>
</feature>
<dbReference type="OrthoDB" id="8190653at2759"/>
<dbReference type="Proteomes" id="UP000472263">
    <property type="component" value="Chromosome 20"/>
</dbReference>
<dbReference type="InterPro" id="IPR018629">
    <property type="entry name" value="XK-rel"/>
</dbReference>
<dbReference type="GO" id="GO:0005886">
    <property type="term" value="C:plasma membrane"/>
    <property type="evidence" value="ECO:0007669"/>
    <property type="project" value="UniProtKB-SubCell"/>
</dbReference>
<evidence type="ECO:0000256" key="7">
    <source>
        <dbReference type="RuleBase" id="RU910716"/>
    </source>
</evidence>
<keyword evidence="6 7" id="KW-0472">Membrane</keyword>
<reference evidence="8" key="1">
    <citation type="submission" date="2019-06" db="EMBL/GenBank/DDBJ databases">
        <authorList>
            <consortium name="Wellcome Sanger Institute Data Sharing"/>
        </authorList>
    </citation>
    <scope>NUCLEOTIDE SEQUENCE [LARGE SCALE GENOMIC DNA]</scope>
</reference>
<keyword evidence="3" id="KW-1003">Cell membrane</keyword>
<keyword evidence="4 7" id="KW-0812">Transmembrane</keyword>
<evidence type="ECO:0000256" key="1">
    <source>
        <dbReference type="ARBA" id="ARBA00004651"/>
    </source>
</evidence>
<organism evidence="8 9">
    <name type="scientific">Myripristis murdjan</name>
    <name type="common">pinecone soldierfish</name>
    <dbReference type="NCBI Taxonomy" id="586833"/>
    <lineage>
        <taxon>Eukaryota</taxon>
        <taxon>Metazoa</taxon>
        <taxon>Chordata</taxon>
        <taxon>Craniata</taxon>
        <taxon>Vertebrata</taxon>
        <taxon>Euteleostomi</taxon>
        <taxon>Actinopterygii</taxon>
        <taxon>Neopterygii</taxon>
        <taxon>Teleostei</taxon>
        <taxon>Neoteleostei</taxon>
        <taxon>Acanthomorphata</taxon>
        <taxon>Holocentriformes</taxon>
        <taxon>Holocentridae</taxon>
        <taxon>Myripristis</taxon>
    </lineage>
</organism>
<dbReference type="AlphaFoldDB" id="A0A667YW39"/>
<dbReference type="InterPro" id="IPR050895">
    <property type="entry name" value="XK-related_scramblase"/>
</dbReference>